<evidence type="ECO:0000313" key="1">
    <source>
        <dbReference type="EMBL" id="MFC5947313.1"/>
    </source>
</evidence>
<dbReference type="Proteomes" id="UP001596119">
    <property type="component" value="Unassembled WGS sequence"/>
</dbReference>
<accession>A0ABW1I3F3</accession>
<dbReference type="InterPro" id="IPR029035">
    <property type="entry name" value="DHS-like_NAD/FAD-binding_dom"/>
</dbReference>
<keyword evidence="2" id="KW-1185">Reference proteome</keyword>
<name>A0ABW1I3F3_9PSEU</name>
<sequence length="507" mass="55051">MSRPERQPASAGTIPRGHVFAVQGRMELLRHDAAVVPTGPALSISPAWRPLTGADPGVRRPRTWGRPGVRHARAGEALWLLDVERRDDAVLSWLLDGVHGVLEEIASTGTPAAGRVLPLVVVPVVGIGAGGFGDDRGAVIRGLLDVADDVVRRHAVDLAFVTPDPAVHGAVQHLRRLRHEWPLDPALLESAAGLAEQARRGELALFFGAGVSIPAGLPSWADLLRACLAAAPDLDTEDFARLHPLDQGELLRRVLGDRFGSVVAELADADRHALGHSLLAALHCREAATTNYDHLYELAAAAHVEPVVMPWRTPRGGEPWLLKLNGDVDHPESIVLARRDFLRQEMLARPAAAVLEAMMLTRHLLIVGASLTDDNVLRLTHEVAEFRAEHGGKDQPFGSVLDVETDGVRRQLWAGELEWLSMPGPDVAHRSRALDVFLDAVAAEATTDSSWVLDDRFESLLEDGDAETARRARALWGALGDREPWVALRAELERHGSGDEPPVPHHR</sequence>
<evidence type="ECO:0000313" key="2">
    <source>
        <dbReference type="Proteomes" id="UP001596119"/>
    </source>
</evidence>
<reference evidence="2" key="1">
    <citation type="journal article" date="2019" name="Int. J. Syst. Evol. Microbiol.">
        <title>The Global Catalogue of Microorganisms (GCM) 10K type strain sequencing project: providing services to taxonomists for standard genome sequencing and annotation.</title>
        <authorList>
            <consortium name="The Broad Institute Genomics Platform"/>
            <consortium name="The Broad Institute Genome Sequencing Center for Infectious Disease"/>
            <person name="Wu L."/>
            <person name="Ma J."/>
        </authorList>
    </citation>
    <scope>NUCLEOTIDE SEQUENCE [LARGE SCALE GENOMIC DNA]</scope>
    <source>
        <strain evidence="2">CGMCC 4.7397</strain>
    </source>
</reference>
<dbReference type="EMBL" id="JBHSQK010000007">
    <property type="protein sequence ID" value="MFC5947313.1"/>
    <property type="molecule type" value="Genomic_DNA"/>
</dbReference>
<dbReference type="Pfam" id="PF13289">
    <property type="entry name" value="SIR2_2"/>
    <property type="match status" value="1"/>
</dbReference>
<dbReference type="SUPFAM" id="SSF52467">
    <property type="entry name" value="DHS-like NAD/FAD-binding domain"/>
    <property type="match status" value="1"/>
</dbReference>
<protein>
    <submittedName>
        <fullName evidence="1">SIR2 family protein</fullName>
    </submittedName>
</protein>
<organism evidence="1 2">
    <name type="scientific">Pseudonocardia lutea</name>
    <dbReference type="NCBI Taxonomy" id="2172015"/>
    <lineage>
        <taxon>Bacteria</taxon>
        <taxon>Bacillati</taxon>
        <taxon>Actinomycetota</taxon>
        <taxon>Actinomycetes</taxon>
        <taxon>Pseudonocardiales</taxon>
        <taxon>Pseudonocardiaceae</taxon>
        <taxon>Pseudonocardia</taxon>
    </lineage>
</organism>
<proteinExistence type="predicted"/>
<dbReference type="RefSeq" id="WP_379564046.1">
    <property type="nucleotide sequence ID" value="NZ_JBHSQK010000007.1"/>
</dbReference>
<gene>
    <name evidence="1" type="ORF">ACFQH9_03350</name>
</gene>
<comment type="caution">
    <text evidence="1">The sequence shown here is derived from an EMBL/GenBank/DDBJ whole genome shotgun (WGS) entry which is preliminary data.</text>
</comment>